<protein>
    <submittedName>
        <fullName evidence="9">Rhomboid protease GluP</fullName>
        <ecNumber evidence="9">3.4.21.105</ecNumber>
    </submittedName>
</protein>
<keyword evidence="3 7" id="KW-0812">Transmembrane</keyword>
<comment type="subcellular location">
    <subcellularLocation>
        <location evidence="1">Membrane</location>
        <topology evidence="1">Multi-pass membrane protein</topology>
    </subcellularLocation>
</comment>
<sequence length="329" mass="37767">MIRIKRDEIYKILLDRENFYMKQYYSNFHKKEIFLAIKELKDGIYCILICDEENEQIDCLEAVQYIKTLGKAFSLNMIILSDKEEYTHTDNSPMANKLVINRNRSSVIYCDNSCIPIRHIFENANHEKNVRGEEKFFKDKSLTLILMGINIIVFLLTAFLSGNFIDIDSKVLLYFGAKYNILIQQGQFWRLLTCAFLHSGLIHIACNMYSLYIIGPQIQQVYGTYRYFIVYIFSCIAASILSYIMSPNSLSVGASGGIFGLIGALLAFAIIERNRINKNYISSLIQIIIINLFIGLSIKNIDNFAHVGGLIGGITAGYITYRTMRKYNE</sequence>
<comment type="caution">
    <text evidence="9">The sequence shown here is derived from an EMBL/GenBank/DDBJ whole genome shotgun (WGS) entry which is preliminary data.</text>
</comment>
<dbReference type="InterPro" id="IPR035952">
    <property type="entry name" value="Rhomboid-like_sf"/>
</dbReference>
<keyword evidence="5 7" id="KW-1133">Transmembrane helix</keyword>
<dbReference type="InterPro" id="IPR050925">
    <property type="entry name" value="Rhomboid_protease_S54"/>
</dbReference>
<proteinExistence type="inferred from homology"/>
<dbReference type="GO" id="GO:0004252">
    <property type="term" value="F:serine-type endopeptidase activity"/>
    <property type="evidence" value="ECO:0007669"/>
    <property type="project" value="InterPro"/>
</dbReference>
<dbReference type="InterPro" id="IPR022764">
    <property type="entry name" value="Peptidase_S54_rhomboid_dom"/>
</dbReference>
<feature type="transmembrane region" description="Helical" evidence="7">
    <location>
        <begin position="224"/>
        <end position="244"/>
    </location>
</feature>
<feature type="transmembrane region" description="Helical" evidence="7">
    <location>
        <begin position="144"/>
        <end position="165"/>
    </location>
</feature>
<dbReference type="EMBL" id="MZGT01000012">
    <property type="protein sequence ID" value="OPJ64559.1"/>
    <property type="molecule type" value="Genomic_DNA"/>
</dbReference>
<organism evidence="9 10">
    <name type="scientific">Clostridium chromiireducens</name>
    <dbReference type="NCBI Taxonomy" id="225345"/>
    <lineage>
        <taxon>Bacteria</taxon>
        <taxon>Bacillati</taxon>
        <taxon>Bacillota</taxon>
        <taxon>Clostridia</taxon>
        <taxon>Eubacteriales</taxon>
        <taxon>Clostridiaceae</taxon>
        <taxon>Clostridium</taxon>
    </lineage>
</organism>
<feature type="domain" description="Peptidase S54 rhomboid" evidence="8">
    <location>
        <begin position="185"/>
        <end position="322"/>
    </location>
</feature>
<dbReference type="OrthoDB" id="9813074at2"/>
<dbReference type="Pfam" id="PF01694">
    <property type="entry name" value="Rhomboid"/>
    <property type="match status" value="1"/>
</dbReference>
<keyword evidence="9" id="KW-0645">Protease</keyword>
<evidence type="ECO:0000256" key="1">
    <source>
        <dbReference type="ARBA" id="ARBA00004141"/>
    </source>
</evidence>
<feature type="transmembrane region" description="Helical" evidence="7">
    <location>
        <begin position="250"/>
        <end position="271"/>
    </location>
</feature>
<keyword evidence="4 9" id="KW-0378">Hydrolase</keyword>
<evidence type="ECO:0000256" key="5">
    <source>
        <dbReference type="ARBA" id="ARBA00022989"/>
    </source>
</evidence>
<evidence type="ECO:0000313" key="10">
    <source>
        <dbReference type="Proteomes" id="UP000191056"/>
    </source>
</evidence>
<accession>A0A1V4IXC2</accession>
<evidence type="ECO:0000256" key="4">
    <source>
        <dbReference type="ARBA" id="ARBA00022801"/>
    </source>
</evidence>
<name>A0A1V4IXC2_9CLOT</name>
<dbReference type="Gene3D" id="1.20.1540.10">
    <property type="entry name" value="Rhomboid-like"/>
    <property type="match status" value="1"/>
</dbReference>
<evidence type="ECO:0000256" key="6">
    <source>
        <dbReference type="ARBA" id="ARBA00023136"/>
    </source>
</evidence>
<reference evidence="9 10" key="1">
    <citation type="submission" date="2017-03" db="EMBL/GenBank/DDBJ databases">
        <title>Genome sequence of Clostridium chromiireducens DSM 23318.</title>
        <authorList>
            <person name="Poehlein A."/>
            <person name="Daniel R."/>
        </authorList>
    </citation>
    <scope>NUCLEOTIDE SEQUENCE [LARGE SCALE GENOMIC DNA]</scope>
    <source>
        <strain evidence="9 10">DSM 23318</strain>
    </source>
</reference>
<gene>
    <name evidence="9" type="primary">gluP</name>
    <name evidence="9" type="ORF">CLCHR_12060</name>
</gene>
<evidence type="ECO:0000256" key="7">
    <source>
        <dbReference type="SAM" id="Phobius"/>
    </source>
</evidence>
<dbReference type="EC" id="3.4.21.105" evidence="9"/>
<keyword evidence="10" id="KW-1185">Reference proteome</keyword>
<dbReference type="SUPFAM" id="SSF144091">
    <property type="entry name" value="Rhomboid-like"/>
    <property type="match status" value="1"/>
</dbReference>
<dbReference type="GO" id="GO:0016020">
    <property type="term" value="C:membrane"/>
    <property type="evidence" value="ECO:0007669"/>
    <property type="project" value="UniProtKB-SubCell"/>
</dbReference>
<dbReference type="AlphaFoldDB" id="A0A1V4IXC2"/>
<dbReference type="PANTHER" id="PTHR43731:SF14">
    <property type="entry name" value="PRESENILIN-ASSOCIATED RHOMBOID-LIKE PROTEIN, MITOCHONDRIAL"/>
    <property type="match status" value="1"/>
</dbReference>
<feature type="transmembrane region" description="Helical" evidence="7">
    <location>
        <begin position="304"/>
        <end position="321"/>
    </location>
</feature>
<dbReference type="STRING" id="225345.CLCHR_12060"/>
<evidence type="ECO:0000259" key="8">
    <source>
        <dbReference type="Pfam" id="PF01694"/>
    </source>
</evidence>
<feature type="transmembrane region" description="Helical" evidence="7">
    <location>
        <begin position="280"/>
        <end position="298"/>
    </location>
</feature>
<dbReference type="PANTHER" id="PTHR43731">
    <property type="entry name" value="RHOMBOID PROTEASE"/>
    <property type="match status" value="1"/>
</dbReference>
<evidence type="ECO:0000256" key="3">
    <source>
        <dbReference type="ARBA" id="ARBA00022692"/>
    </source>
</evidence>
<comment type="similarity">
    <text evidence="2">Belongs to the peptidase S54 family.</text>
</comment>
<evidence type="ECO:0000313" key="9">
    <source>
        <dbReference type="EMBL" id="OPJ64559.1"/>
    </source>
</evidence>
<keyword evidence="6 7" id="KW-0472">Membrane</keyword>
<dbReference type="GO" id="GO:0006508">
    <property type="term" value="P:proteolysis"/>
    <property type="evidence" value="ECO:0007669"/>
    <property type="project" value="UniProtKB-KW"/>
</dbReference>
<dbReference type="RefSeq" id="WP_079438790.1">
    <property type="nucleotide sequence ID" value="NZ_JBLZIA010000001.1"/>
</dbReference>
<evidence type="ECO:0000256" key="2">
    <source>
        <dbReference type="ARBA" id="ARBA00009045"/>
    </source>
</evidence>
<feature type="transmembrane region" description="Helical" evidence="7">
    <location>
        <begin position="188"/>
        <end position="212"/>
    </location>
</feature>
<dbReference type="Proteomes" id="UP000191056">
    <property type="component" value="Unassembled WGS sequence"/>
</dbReference>